<evidence type="ECO:0000256" key="6">
    <source>
        <dbReference type="ARBA" id="ARBA00022989"/>
    </source>
</evidence>
<dbReference type="RefSeq" id="XP_051606313.1">
    <property type="nucleotide sequence ID" value="XM_051754793.1"/>
</dbReference>
<evidence type="ECO:0000256" key="8">
    <source>
        <dbReference type="ARBA" id="ARBA00045670"/>
    </source>
</evidence>
<keyword evidence="6 10" id="KW-1133">Transmembrane helix</keyword>
<comment type="function">
    <text evidence="8">Essential component of the signal peptidase complex (SPC) which catalyzes the cleavage of N-terminal signal sequences from nascent proteins as they are translocated into the lumen of the endoplasmic reticulum. Essential for the SPC catalytic activity, possibly by stabilizing and positioning the active center of the complex close to the lumenal surface. Essential for viability.</text>
</comment>
<evidence type="ECO:0000256" key="9">
    <source>
        <dbReference type="PIRNR" id="PIRNR016089"/>
    </source>
</evidence>
<evidence type="ECO:0000313" key="11">
    <source>
        <dbReference type="EMBL" id="KAI5948803.1"/>
    </source>
</evidence>
<dbReference type="PIRSF" id="PIRSF016089">
    <property type="entry name" value="SPC22"/>
    <property type="match status" value="1"/>
</dbReference>
<dbReference type="GO" id="GO:0005787">
    <property type="term" value="C:signal peptidase complex"/>
    <property type="evidence" value="ECO:0007669"/>
    <property type="project" value="UniProtKB-UniRule"/>
</dbReference>
<evidence type="ECO:0000256" key="5">
    <source>
        <dbReference type="ARBA" id="ARBA00022968"/>
    </source>
</evidence>
<evidence type="ECO:0000256" key="4">
    <source>
        <dbReference type="ARBA" id="ARBA00022824"/>
    </source>
</evidence>
<comment type="similarity">
    <text evidence="2 9">Belongs to the SPCS3 family.</text>
</comment>
<dbReference type="PANTHER" id="PTHR12804">
    <property type="entry name" value="MICROSOMAL SIGNAL PEPTIDASE 23 KD SUBUNIT SPC22/23"/>
    <property type="match status" value="1"/>
</dbReference>
<evidence type="ECO:0000256" key="7">
    <source>
        <dbReference type="ARBA" id="ARBA00023136"/>
    </source>
</evidence>
<evidence type="ECO:0000256" key="2">
    <source>
        <dbReference type="ARBA" id="ARBA00009289"/>
    </source>
</evidence>
<dbReference type="GeneID" id="76153245"/>
<proteinExistence type="inferred from homology"/>
<dbReference type="Pfam" id="PF04573">
    <property type="entry name" value="SPC22"/>
    <property type="match status" value="1"/>
</dbReference>
<keyword evidence="12" id="KW-1185">Reference proteome</keyword>
<evidence type="ECO:0000256" key="3">
    <source>
        <dbReference type="ARBA" id="ARBA00022692"/>
    </source>
</evidence>
<keyword evidence="4 9" id="KW-0256">Endoplasmic reticulum</keyword>
<dbReference type="InterPro" id="IPR007653">
    <property type="entry name" value="SPC3"/>
</dbReference>
<sequence length="187" mass="21183">MFNLATRVQSAANSALTSASILSGLVIVLTLLQLYRDNVWSINTTTISDINAKSSVKYSFQYGSINRKPKENVKVSFDLDTDLSDLWNWNTKQVFVYLTAEYPGKSNGSSNKVTFWDKIIKDKKDANLSLKNQRGKYSVWDVEKGFRGRNATVKLEWNIQPHIGPLIYGETSNVGHLEFPQIESKKQ</sequence>
<comment type="caution">
    <text evidence="11">The sequence shown here is derived from an EMBL/GenBank/DDBJ whole genome shotgun (WGS) entry which is preliminary data.</text>
</comment>
<evidence type="ECO:0000256" key="10">
    <source>
        <dbReference type="SAM" id="Phobius"/>
    </source>
</evidence>
<protein>
    <recommendedName>
        <fullName evidence="9">Signal peptidase subunit 3</fullName>
    </recommendedName>
</protein>
<evidence type="ECO:0000256" key="1">
    <source>
        <dbReference type="ARBA" id="ARBA00004648"/>
    </source>
</evidence>
<keyword evidence="7 9" id="KW-0472">Membrane</keyword>
<dbReference type="EMBL" id="JAIHNG010000177">
    <property type="protein sequence ID" value="KAI5948803.1"/>
    <property type="molecule type" value="Genomic_DNA"/>
</dbReference>
<comment type="subcellular location">
    <subcellularLocation>
        <location evidence="1">Endoplasmic reticulum membrane</location>
        <topology evidence="1">Single-pass type II membrane protein</topology>
    </subcellularLocation>
</comment>
<evidence type="ECO:0000313" key="12">
    <source>
        <dbReference type="Proteomes" id="UP001204833"/>
    </source>
</evidence>
<dbReference type="Proteomes" id="UP001204833">
    <property type="component" value="Unassembled WGS sequence"/>
</dbReference>
<gene>
    <name evidence="11" type="ORF">KGF57_005201</name>
</gene>
<dbReference type="GO" id="GO:0045047">
    <property type="term" value="P:protein targeting to ER"/>
    <property type="evidence" value="ECO:0007669"/>
    <property type="project" value="TreeGrafter"/>
</dbReference>
<keyword evidence="5" id="KW-0735">Signal-anchor</keyword>
<dbReference type="AlphaFoldDB" id="A0AAD5BAM8"/>
<dbReference type="GO" id="GO:0006465">
    <property type="term" value="P:signal peptide processing"/>
    <property type="evidence" value="ECO:0007669"/>
    <property type="project" value="UniProtKB-UniRule"/>
</dbReference>
<organism evidence="11 12">
    <name type="scientific">Candida theae</name>
    <dbReference type="NCBI Taxonomy" id="1198502"/>
    <lineage>
        <taxon>Eukaryota</taxon>
        <taxon>Fungi</taxon>
        <taxon>Dikarya</taxon>
        <taxon>Ascomycota</taxon>
        <taxon>Saccharomycotina</taxon>
        <taxon>Pichiomycetes</taxon>
        <taxon>Debaryomycetaceae</taxon>
        <taxon>Candida/Lodderomyces clade</taxon>
        <taxon>Candida</taxon>
    </lineage>
</organism>
<feature type="transmembrane region" description="Helical" evidence="10">
    <location>
        <begin position="12"/>
        <end position="32"/>
    </location>
</feature>
<accession>A0AAD5BAM8</accession>
<keyword evidence="3 10" id="KW-0812">Transmembrane</keyword>
<name>A0AAD5BAM8_9ASCO</name>
<dbReference type="PANTHER" id="PTHR12804:SF0">
    <property type="entry name" value="SIGNAL PEPTIDASE COMPLEX SUBUNIT 3"/>
    <property type="match status" value="1"/>
</dbReference>
<reference evidence="11 12" key="1">
    <citation type="journal article" date="2022" name="DNA Res.">
        <title>Genome analysis of five recently described species of the CUG-Ser clade uncovers Candida theae as a new hybrid lineage with pathogenic potential in the Candida parapsilosis species complex.</title>
        <authorList>
            <person name="Mixao V."/>
            <person name="Del Olmo V."/>
            <person name="Hegedusova E."/>
            <person name="Saus E."/>
            <person name="Pryszcz L."/>
            <person name="Cillingova A."/>
            <person name="Nosek J."/>
            <person name="Gabaldon T."/>
        </authorList>
    </citation>
    <scope>NUCLEOTIDE SEQUENCE [LARGE SCALE GENOMIC DNA]</scope>
    <source>
        <strain evidence="11 12">CBS 12239</strain>
    </source>
</reference>